<feature type="transmembrane region" description="Helical" evidence="7">
    <location>
        <begin position="384"/>
        <end position="402"/>
    </location>
</feature>
<comment type="caution">
    <text evidence="9">The sequence shown here is derived from an EMBL/GenBank/DDBJ whole genome shotgun (WGS) entry which is preliminary data.</text>
</comment>
<evidence type="ECO:0000256" key="7">
    <source>
        <dbReference type="SAM" id="Phobius"/>
    </source>
</evidence>
<proteinExistence type="predicted"/>
<name>A0A158BPU3_9BURK</name>
<dbReference type="EMBL" id="FCOE02000012">
    <property type="protein sequence ID" value="SAK72041.1"/>
    <property type="molecule type" value="Genomic_DNA"/>
</dbReference>
<dbReference type="GO" id="GO:0022857">
    <property type="term" value="F:transmembrane transporter activity"/>
    <property type="evidence" value="ECO:0007669"/>
    <property type="project" value="InterPro"/>
</dbReference>
<feature type="transmembrane region" description="Helical" evidence="7">
    <location>
        <begin position="408"/>
        <end position="427"/>
    </location>
</feature>
<evidence type="ECO:0000256" key="4">
    <source>
        <dbReference type="ARBA" id="ARBA00022692"/>
    </source>
</evidence>
<dbReference type="AlphaFoldDB" id="A0A158BPU3"/>
<dbReference type="InterPro" id="IPR036259">
    <property type="entry name" value="MFS_trans_sf"/>
</dbReference>
<dbReference type="PANTHER" id="PTHR43045">
    <property type="entry name" value="SHIKIMATE TRANSPORTER"/>
    <property type="match status" value="1"/>
</dbReference>
<sequence>MQSAHAQKAERRNIRRAVFASTLGTIIEWYDYGLYAAASGLIINKLFFPHLSSLAGTLAAFATFAVGFIIRPLGGIVISHIGDKYGRKPALIFCVTIMGVATVGLGILPTWQQVGVLAPILLVLLRMMQGFGAGAELAGAITLIAEYTPPSRRAFFTSIPNAATNFGVMIAIATFLMISYVPEDILFTWAWRVPFLLSLGLFGVAIYIRSKLDETPEYVAAMEKASAKAKAEKVPVADLFRNSRRELLCGFFAMGGHQALSYVLNTFALSYMTNTVGMAKSDSLVVLIIALGFSLFCAPVGGMLADKYGSGNIFAVGALIALALVWPLFQAIDSKNVVLATIAMSAVYGISWGCTCGAQGAFLSNLFPTQYRFSGIAMCREFSGALIGGPTPFIATALVAYANGKPTYVMMFLAVFCLLTLIAALLGKQLSRHRDDQPVFSESRTAAS</sequence>
<dbReference type="PROSITE" id="PS50850">
    <property type="entry name" value="MFS"/>
    <property type="match status" value="1"/>
</dbReference>
<keyword evidence="5 7" id="KW-1133">Transmembrane helix</keyword>
<evidence type="ECO:0000256" key="2">
    <source>
        <dbReference type="ARBA" id="ARBA00022448"/>
    </source>
</evidence>
<dbReference type="Pfam" id="PF07690">
    <property type="entry name" value="MFS_1"/>
    <property type="match status" value="1"/>
</dbReference>
<evidence type="ECO:0000256" key="3">
    <source>
        <dbReference type="ARBA" id="ARBA00022475"/>
    </source>
</evidence>
<dbReference type="RefSeq" id="WP_061176314.1">
    <property type="nucleotide sequence ID" value="NZ_FCOE02000012.1"/>
</dbReference>
<feature type="domain" description="Major facilitator superfamily (MFS) profile" evidence="8">
    <location>
        <begin position="17"/>
        <end position="432"/>
    </location>
</feature>
<dbReference type="CDD" id="cd17369">
    <property type="entry name" value="MFS_ShiA_like"/>
    <property type="match status" value="1"/>
</dbReference>
<keyword evidence="6 7" id="KW-0472">Membrane</keyword>
<feature type="transmembrane region" description="Helical" evidence="7">
    <location>
        <begin position="247"/>
        <end position="264"/>
    </location>
</feature>
<keyword evidence="4 7" id="KW-0812">Transmembrane</keyword>
<evidence type="ECO:0000256" key="6">
    <source>
        <dbReference type="ARBA" id="ARBA00023136"/>
    </source>
</evidence>
<keyword evidence="2" id="KW-0813">Transport</keyword>
<dbReference type="GO" id="GO:0005886">
    <property type="term" value="C:plasma membrane"/>
    <property type="evidence" value="ECO:0007669"/>
    <property type="project" value="UniProtKB-SubCell"/>
</dbReference>
<keyword evidence="10" id="KW-1185">Reference proteome</keyword>
<evidence type="ECO:0000259" key="8">
    <source>
        <dbReference type="PROSITE" id="PS50850"/>
    </source>
</evidence>
<feature type="transmembrane region" description="Helical" evidence="7">
    <location>
        <begin position="284"/>
        <end position="305"/>
    </location>
</feature>
<gene>
    <name evidence="9" type="ORF">AWB80_03902</name>
</gene>
<feature type="transmembrane region" description="Helical" evidence="7">
    <location>
        <begin position="187"/>
        <end position="208"/>
    </location>
</feature>
<dbReference type="InterPro" id="IPR020846">
    <property type="entry name" value="MFS_dom"/>
</dbReference>
<feature type="transmembrane region" description="Helical" evidence="7">
    <location>
        <begin position="58"/>
        <end position="78"/>
    </location>
</feature>
<protein>
    <submittedName>
        <fullName evidence="9">MFS transporter</fullName>
    </submittedName>
</protein>
<organism evidence="9 10">
    <name type="scientific">Caballeronia pedi</name>
    <dbReference type="NCBI Taxonomy" id="1777141"/>
    <lineage>
        <taxon>Bacteria</taxon>
        <taxon>Pseudomonadati</taxon>
        <taxon>Pseudomonadota</taxon>
        <taxon>Betaproteobacteria</taxon>
        <taxon>Burkholderiales</taxon>
        <taxon>Burkholderiaceae</taxon>
        <taxon>Caballeronia</taxon>
    </lineage>
</organism>
<feature type="transmembrane region" description="Helical" evidence="7">
    <location>
        <begin position="117"/>
        <end position="141"/>
    </location>
</feature>
<dbReference type="InterPro" id="IPR005829">
    <property type="entry name" value="Sugar_transporter_CS"/>
</dbReference>
<comment type="subcellular location">
    <subcellularLocation>
        <location evidence="1">Cell membrane</location>
        <topology evidence="1">Multi-pass membrane protein</topology>
    </subcellularLocation>
</comment>
<accession>A0A158BPU3</accession>
<dbReference type="PROSITE" id="PS00217">
    <property type="entry name" value="SUGAR_TRANSPORT_2"/>
    <property type="match status" value="1"/>
</dbReference>
<evidence type="ECO:0000256" key="5">
    <source>
        <dbReference type="ARBA" id="ARBA00022989"/>
    </source>
</evidence>
<dbReference type="InterPro" id="IPR011701">
    <property type="entry name" value="MFS"/>
</dbReference>
<evidence type="ECO:0000313" key="10">
    <source>
        <dbReference type="Proteomes" id="UP000054911"/>
    </source>
</evidence>
<feature type="transmembrane region" description="Helical" evidence="7">
    <location>
        <begin position="338"/>
        <end position="363"/>
    </location>
</feature>
<feature type="transmembrane region" description="Helical" evidence="7">
    <location>
        <begin position="162"/>
        <end position="181"/>
    </location>
</feature>
<dbReference type="PANTHER" id="PTHR43045:SF1">
    <property type="entry name" value="SHIKIMATE TRANSPORTER"/>
    <property type="match status" value="1"/>
</dbReference>
<dbReference type="SUPFAM" id="SSF103473">
    <property type="entry name" value="MFS general substrate transporter"/>
    <property type="match status" value="1"/>
</dbReference>
<dbReference type="Gene3D" id="1.20.1250.20">
    <property type="entry name" value="MFS general substrate transporter like domains"/>
    <property type="match status" value="2"/>
</dbReference>
<evidence type="ECO:0000256" key="1">
    <source>
        <dbReference type="ARBA" id="ARBA00004651"/>
    </source>
</evidence>
<dbReference type="Proteomes" id="UP000054911">
    <property type="component" value="Unassembled WGS sequence"/>
</dbReference>
<dbReference type="OrthoDB" id="6766492at2"/>
<reference evidence="9" key="1">
    <citation type="submission" date="2016-01" db="EMBL/GenBank/DDBJ databases">
        <authorList>
            <person name="Peeters C."/>
        </authorList>
    </citation>
    <scope>NUCLEOTIDE SEQUENCE [LARGE SCALE GENOMIC DNA]</scope>
    <source>
        <strain evidence="9">LMG 29323</strain>
    </source>
</reference>
<feature type="transmembrane region" description="Helical" evidence="7">
    <location>
        <begin position="312"/>
        <end position="332"/>
    </location>
</feature>
<feature type="transmembrane region" description="Helical" evidence="7">
    <location>
        <begin position="17"/>
        <end position="38"/>
    </location>
</feature>
<dbReference type="STRING" id="1777141.AWB80_03902"/>
<feature type="transmembrane region" description="Helical" evidence="7">
    <location>
        <begin position="90"/>
        <end position="111"/>
    </location>
</feature>
<evidence type="ECO:0000313" key="9">
    <source>
        <dbReference type="EMBL" id="SAK72041.1"/>
    </source>
</evidence>
<keyword evidence="3" id="KW-1003">Cell membrane</keyword>